<dbReference type="AlphaFoldDB" id="A0AAV9V333"/>
<reference evidence="1 2" key="1">
    <citation type="submission" date="2019-10" db="EMBL/GenBank/DDBJ databases">
        <authorList>
            <person name="Palmer J.M."/>
        </authorList>
    </citation>
    <scope>NUCLEOTIDE SEQUENCE [LARGE SCALE GENOMIC DNA]</scope>
    <source>
        <strain evidence="1 2">TWF730</strain>
    </source>
</reference>
<accession>A0AAV9V333</accession>
<comment type="caution">
    <text evidence="1">The sequence shown here is derived from an EMBL/GenBank/DDBJ whole genome shotgun (WGS) entry which is preliminary data.</text>
</comment>
<proteinExistence type="predicted"/>
<dbReference type="Proteomes" id="UP001373714">
    <property type="component" value="Unassembled WGS sequence"/>
</dbReference>
<organism evidence="1 2">
    <name type="scientific">Orbilia blumenaviensis</name>
    <dbReference type="NCBI Taxonomy" id="1796055"/>
    <lineage>
        <taxon>Eukaryota</taxon>
        <taxon>Fungi</taxon>
        <taxon>Dikarya</taxon>
        <taxon>Ascomycota</taxon>
        <taxon>Pezizomycotina</taxon>
        <taxon>Orbiliomycetes</taxon>
        <taxon>Orbiliales</taxon>
        <taxon>Orbiliaceae</taxon>
        <taxon>Orbilia</taxon>
    </lineage>
</organism>
<name>A0AAV9V333_9PEZI</name>
<dbReference type="EMBL" id="JAVHNS010000005">
    <property type="protein sequence ID" value="KAK6354168.1"/>
    <property type="molecule type" value="Genomic_DNA"/>
</dbReference>
<sequence length="211" mass="24764">MPTKRDSMAFFGIPRSKSTLKLKPTPRNRLTKSISRFFTGKPDHAEKPRSNWDELRALGVSEAYFQPPVNWFLIQKYRVPHMNKYFVNRLDEIGFLKAVNYSQYLAIKEFLKEISTKEGLDSWSKTNTADQFLRVALEPVKWWGLKSLFKVPAILEDDRRESLVEFVYRYGKLIKKIGKCPVDPDAIKEEEERQAREAKLCISQCLPFVRR</sequence>
<evidence type="ECO:0000313" key="1">
    <source>
        <dbReference type="EMBL" id="KAK6354168.1"/>
    </source>
</evidence>
<protein>
    <submittedName>
        <fullName evidence="1">Uncharacterized protein</fullName>
    </submittedName>
</protein>
<gene>
    <name evidence="1" type="ORF">TWF730_008581</name>
</gene>
<evidence type="ECO:0000313" key="2">
    <source>
        <dbReference type="Proteomes" id="UP001373714"/>
    </source>
</evidence>
<keyword evidence="2" id="KW-1185">Reference proteome</keyword>